<organism evidence="1 2">
    <name type="scientific">Pararhodobacter aggregans</name>
    <dbReference type="NCBI Taxonomy" id="404875"/>
    <lineage>
        <taxon>Bacteria</taxon>
        <taxon>Pseudomonadati</taxon>
        <taxon>Pseudomonadota</taxon>
        <taxon>Alphaproteobacteria</taxon>
        <taxon>Rhodobacterales</taxon>
        <taxon>Paracoccaceae</taxon>
        <taxon>Pararhodobacter</taxon>
    </lineage>
</organism>
<gene>
    <name evidence="1" type="ORF">DDE23_03330</name>
</gene>
<sequence>MTGQHARSLEAILQDRLRLAQDIAAANREHLRLVQIARGLEVLALKEDRDGEATAALGAEQETSHRALDDSLETLNRLDAMLAGLDDELARAMKGQIR</sequence>
<reference evidence="1 2" key="1">
    <citation type="journal article" date="2011" name="Syst. Appl. Microbiol.">
        <title>Defluviimonas denitrificans gen. nov., sp. nov., and Pararhodobacter aggregans gen. nov., sp. nov., non-phototrophic Rhodobacteraceae from the biofilter of a marine aquaculture.</title>
        <authorList>
            <person name="Foesel B.U."/>
            <person name="Drake H.L."/>
            <person name="Schramm A."/>
        </authorList>
    </citation>
    <scope>NUCLEOTIDE SEQUENCE [LARGE SCALE GENOMIC DNA]</scope>
    <source>
        <strain evidence="1 2">D1-19</strain>
    </source>
</reference>
<dbReference type="AlphaFoldDB" id="A0A2T7UXC7"/>
<protein>
    <submittedName>
        <fullName evidence="1">Uncharacterized protein</fullName>
    </submittedName>
</protein>
<dbReference type="OrthoDB" id="7876960at2"/>
<evidence type="ECO:0000313" key="2">
    <source>
        <dbReference type="Proteomes" id="UP000244810"/>
    </source>
</evidence>
<proteinExistence type="predicted"/>
<comment type="caution">
    <text evidence="1">The sequence shown here is derived from an EMBL/GenBank/DDBJ whole genome shotgun (WGS) entry which is preliminary data.</text>
</comment>
<name>A0A2T7UXC7_9RHOB</name>
<keyword evidence="2" id="KW-1185">Reference proteome</keyword>
<dbReference type="Proteomes" id="UP000244810">
    <property type="component" value="Unassembled WGS sequence"/>
</dbReference>
<accession>A0A2T7UXC7</accession>
<dbReference type="EMBL" id="QDDR01000001">
    <property type="protein sequence ID" value="PVE49440.1"/>
    <property type="molecule type" value="Genomic_DNA"/>
</dbReference>
<evidence type="ECO:0000313" key="1">
    <source>
        <dbReference type="EMBL" id="PVE49440.1"/>
    </source>
</evidence>
<dbReference type="RefSeq" id="WP_107749944.1">
    <property type="nucleotide sequence ID" value="NZ_QBKF01000001.1"/>
</dbReference>